<organism evidence="3 4">
    <name type="scientific">Streptomyces buecherae</name>
    <dbReference type="NCBI Taxonomy" id="2763006"/>
    <lineage>
        <taxon>Bacteria</taxon>
        <taxon>Bacillati</taxon>
        <taxon>Actinomycetota</taxon>
        <taxon>Actinomycetes</taxon>
        <taxon>Kitasatosporales</taxon>
        <taxon>Streptomycetaceae</taxon>
        <taxon>Streptomyces</taxon>
    </lineage>
</organism>
<protein>
    <submittedName>
        <fullName evidence="3">FAD/NAD(P)-binding protein</fullName>
    </submittedName>
</protein>
<gene>
    <name evidence="3" type="ORF">HUT08_05980</name>
</gene>
<evidence type="ECO:0000313" key="3">
    <source>
        <dbReference type="EMBL" id="QKW49171.1"/>
    </source>
</evidence>
<dbReference type="SUPFAM" id="SSF51971">
    <property type="entry name" value="Nucleotide-binding domain"/>
    <property type="match status" value="1"/>
</dbReference>
<keyword evidence="4" id="KW-1185">Reference proteome</keyword>
<feature type="region of interest" description="Disordered" evidence="1">
    <location>
        <begin position="53"/>
        <end position="91"/>
    </location>
</feature>
<dbReference type="PANTHER" id="PTHR40254">
    <property type="entry name" value="BLR0577 PROTEIN"/>
    <property type="match status" value="1"/>
</dbReference>
<reference evidence="3 4" key="1">
    <citation type="submission" date="2020-06" db="EMBL/GenBank/DDBJ databases">
        <title>Genome mining for natural products.</title>
        <authorList>
            <person name="Zhang B."/>
            <person name="Shi J."/>
            <person name="Ge H."/>
        </authorList>
    </citation>
    <scope>NUCLEOTIDE SEQUENCE [LARGE SCALE GENOMIC DNA]</scope>
    <source>
        <strain evidence="3 4">NA00687</strain>
    </source>
</reference>
<feature type="domain" description="FAD-dependent urate hydroxylase HpyO/Asp monooxygenase CreE-like FAD/NAD(P)-binding" evidence="2">
    <location>
        <begin position="100"/>
        <end position="257"/>
    </location>
</feature>
<sequence>MSVSPDSSPLPRRPRPPAIAIVGAGPRGVGLIARIAARAAQLLPASAGLVASPAGASSHVGAGSPAGARSRGGVGPLPSRPRRVGAGAVPGGGATPWGGRLVLHLIDPHPPGGGRVWRPRQSPLLWMNSMAADVSVFDDGSRGWDAERDGPPDSGPSLAEWAEDIRAGRLNVPLAPELAAEVAVLTGRTFATRRLQSAYLRWVYERAVAALPAGVELRVHRRRAVRLTGPRDGAQRVWLEGRELPLVADAVVLALGHLDAEPDARERELGAFATRHRLTYLPPEYTADSDLRALRPGQPVLVRGFGLAFVDLMVLLTEGRGGTYAEAPGARDEGPGDGPELVYRPSGREPVLYVGSRRGVPYHAKLGYDWTGELAPLPRFFGPEQVADVLRRQRPVDFARDAWPLVRKELGYVHYHRLFAAHPERTVGSWAEFEAAYAACEVDGPALAALVADAVPDPADRLDLARLDRPLAGVTFASHAALQEGLRDYVTADLIRRHDPERSPDLAVFLGLLAVYGQVAGLGDIGPWWHGFFSYLASGPPGPRLRQLLALSRAGVVRFVGADMSVTADPARGAFVATSASVPGHRVEAVALVEARLPDPSVARSRDRLLRALHEEDPDGLHVTPGGLVAVRPEDARLLDRAGRPHPRRFAIGAPTDARVAAAFARPGTGAPAVRQNDAVARALLRLLTEDARPARLTA</sequence>
<dbReference type="InterPro" id="IPR038732">
    <property type="entry name" value="HpyO/CreE_NAD-binding"/>
</dbReference>
<dbReference type="Proteomes" id="UP000509303">
    <property type="component" value="Chromosome"/>
</dbReference>
<name>A0A7H8N4B0_9ACTN</name>
<evidence type="ECO:0000256" key="1">
    <source>
        <dbReference type="SAM" id="MobiDB-lite"/>
    </source>
</evidence>
<dbReference type="Pfam" id="PF13454">
    <property type="entry name" value="NAD_binding_9"/>
    <property type="match status" value="1"/>
</dbReference>
<evidence type="ECO:0000313" key="4">
    <source>
        <dbReference type="Proteomes" id="UP000509303"/>
    </source>
</evidence>
<evidence type="ECO:0000259" key="2">
    <source>
        <dbReference type="Pfam" id="PF13454"/>
    </source>
</evidence>
<dbReference type="InterPro" id="IPR052189">
    <property type="entry name" value="L-asp_N-monooxygenase_NS-form"/>
</dbReference>
<dbReference type="PANTHER" id="PTHR40254:SF1">
    <property type="entry name" value="BLR0577 PROTEIN"/>
    <property type="match status" value="1"/>
</dbReference>
<accession>A0A7H8N4B0</accession>
<dbReference type="AlphaFoldDB" id="A0A7H8N4B0"/>
<feature type="compositionally biased region" description="Low complexity" evidence="1">
    <location>
        <begin position="60"/>
        <end position="69"/>
    </location>
</feature>
<dbReference type="EMBL" id="CP054929">
    <property type="protein sequence ID" value="QKW49171.1"/>
    <property type="molecule type" value="Genomic_DNA"/>
</dbReference>
<dbReference type="RefSeq" id="WP_176160904.1">
    <property type="nucleotide sequence ID" value="NZ_CP054929.1"/>
</dbReference>
<proteinExistence type="predicted"/>